<organism evidence="12 13">
    <name type="scientific">Calicophoron daubneyi</name>
    <name type="common">Rumen fluke</name>
    <name type="synonym">Paramphistomum daubneyi</name>
    <dbReference type="NCBI Taxonomy" id="300641"/>
    <lineage>
        <taxon>Eukaryota</taxon>
        <taxon>Metazoa</taxon>
        <taxon>Spiralia</taxon>
        <taxon>Lophotrochozoa</taxon>
        <taxon>Platyhelminthes</taxon>
        <taxon>Trematoda</taxon>
        <taxon>Digenea</taxon>
        <taxon>Plagiorchiida</taxon>
        <taxon>Pronocephalata</taxon>
        <taxon>Paramphistomoidea</taxon>
        <taxon>Paramphistomidae</taxon>
        <taxon>Calicophoron</taxon>
    </lineage>
</organism>
<dbReference type="SUPFAM" id="SSF48403">
    <property type="entry name" value="Ankyrin repeat"/>
    <property type="match status" value="1"/>
</dbReference>
<feature type="compositionally biased region" description="Basic and acidic residues" evidence="10">
    <location>
        <begin position="683"/>
        <end position="694"/>
    </location>
</feature>
<name>A0AAV2TZQ9_CALDB</name>
<evidence type="ECO:0000313" key="13">
    <source>
        <dbReference type="Proteomes" id="UP001497525"/>
    </source>
</evidence>
<protein>
    <recommendedName>
        <fullName evidence="8">Double zinc ribbon and ankyrin repeat-containing protein 1</fullName>
    </recommendedName>
</protein>
<dbReference type="Gene3D" id="1.25.40.20">
    <property type="entry name" value="Ankyrin repeat-containing domain"/>
    <property type="match status" value="1"/>
</dbReference>
<feature type="repeat" description="ANK" evidence="9">
    <location>
        <begin position="900"/>
        <end position="934"/>
    </location>
</feature>
<reference evidence="12" key="1">
    <citation type="submission" date="2024-06" db="EMBL/GenBank/DDBJ databases">
        <authorList>
            <person name="Liu X."/>
            <person name="Lenzi L."/>
            <person name="Haldenby T S."/>
            <person name="Uol C."/>
        </authorList>
    </citation>
    <scope>NUCLEOTIDE SEQUENCE</scope>
</reference>
<feature type="compositionally biased region" description="Basic and acidic residues" evidence="10">
    <location>
        <begin position="662"/>
        <end position="675"/>
    </location>
</feature>
<dbReference type="InterPro" id="IPR052481">
    <property type="entry name" value="DZAN1"/>
</dbReference>
<dbReference type="PANTHER" id="PTHR16058:SF4">
    <property type="entry name" value="DOUBLE ZINC RIBBON AND ANKYRIN REPEAT-CONTAINING PROTEIN 1"/>
    <property type="match status" value="1"/>
</dbReference>
<evidence type="ECO:0000256" key="1">
    <source>
        <dbReference type="ARBA" id="ARBA00004138"/>
    </source>
</evidence>
<feature type="compositionally biased region" description="Basic and acidic residues" evidence="10">
    <location>
        <begin position="772"/>
        <end position="783"/>
    </location>
</feature>
<dbReference type="GO" id="GO:0008270">
    <property type="term" value="F:zinc ion binding"/>
    <property type="evidence" value="ECO:0007669"/>
    <property type="project" value="UniProtKB-KW"/>
</dbReference>
<evidence type="ECO:0000256" key="7">
    <source>
        <dbReference type="ARBA" id="ARBA00023273"/>
    </source>
</evidence>
<feature type="region of interest" description="Disordered" evidence="10">
    <location>
        <begin position="747"/>
        <end position="814"/>
    </location>
</feature>
<feature type="compositionally biased region" description="Low complexity" evidence="10">
    <location>
        <begin position="785"/>
        <end position="800"/>
    </location>
</feature>
<dbReference type="Pfam" id="PF13287">
    <property type="entry name" value="Fn3_assoc"/>
    <property type="match status" value="1"/>
</dbReference>
<evidence type="ECO:0000256" key="5">
    <source>
        <dbReference type="ARBA" id="ARBA00022833"/>
    </source>
</evidence>
<evidence type="ECO:0000256" key="3">
    <source>
        <dbReference type="ARBA" id="ARBA00022737"/>
    </source>
</evidence>
<dbReference type="InterPro" id="IPR025874">
    <property type="entry name" value="DZR"/>
</dbReference>
<keyword evidence="3" id="KW-0677">Repeat</keyword>
<dbReference type="PROSITE" id="PS50088">
    <property type="entry name" value="ANK_REPEAT"/>
    <property type="match status" value="2"/>
</dbReference>
<feature type="region of interest" description="Disordered" evidence="10">
    <location>
        <begin position="509"/>
        <end position="533"/>
    </location>
</feature>
<feature type="compositionally biased region" description="Basic and acidic residues" evidence="10">
    <location>
        <begin position="801"/>
        <end position="814"/>
    </location>
</feature>
<feature type="domain" description="DZANK-type" evidence="11">
    <location>
        <begin position="388"/>
        <end position="484"/>
    </location>
</feature>
<dbReference type="PANTHER" id="PTHR16058">
    <property type="entry name" value="DOUBLE ZINC RIBBON AND ANKYRIN REPEAT-CONTAINING PROTEIN 1"/>
    <property type="match status" value="1"/>
</dbReference>
<feature type="repeat" description="ANK" evidence="9">
    <location>
        <begin position="866"/>
        <end position="898"/>
    </location>
</feature>
<dbReference type="Proteomes" id="UP001497525">
    <property type="component" value="Unassembled WGS sequence"/>
</dbReference>
<comment type="subcellular location">
    <subcellularLocation>
        <location evidence="1">Cell projection</location>
        <location evidence="1">Cilium</location>
    </subcellularLocation>
</comment>
<evidence type="ECO:0000256" key="8">
    <source>
        <dbReference type="ARBA" id="ARBA00039856"/>
    </source>
</evidence>
<sequence>MSAGAVRAPLIIPVRDPEIGGPSSKIDSRTLLDLMSDTPNVDIYFTINGGRPIIKKHERELLNAGTYKFRNPFTLPPGVQTIRAVAYLPSTGCESNMVTKTFDVLRAPGAGISGTGSDDYQFLEDLKAIEAHRKKSSRKRSDKPDSEDFISKLIEADQKSHNAQIAEEKPNTGAEQSEKCNSDVKTPRRLSDSSQTSRAPDAGKSPEESHPRHSVPEYPVDASLSFRRLQRATDILRCPYCLNPRPPGRTQQFCGYCGQALPKLPDADTPALAYDRLGRCASCGSTVPFSLPTCLACEAPLGLKTDDKDPQSQEFRICTTCGAPNPSHMSSCLTCEARLASGAQNLVGPRTMRSQRMRPPPTPPSVNPLMLNASNSVGASSQLKFISCPHCQRENNADARYCDWCGLEVYVSKIPYTDRQCFWSSNSTPAQRPRDSASFYYSQGDCAPPRSYEMKNTDVNQQNLRCTKCGRMVDTNAKFCPDCGSRIEPNPRTMAWTTVTNTAGANEASGYWQSEKRTTSRQHGPPISNAATQTVGLFYPSSAELRRKESLSSSRSANDLLHDRTPLLTAVSPGRGFWRKQLDHIVAHLKVYTSNNPEFRAALGEPRFGKLISANLREGRTEARITLTYALPRTPSAKRMEDSEKPLSRSQTETTAVGAQLRRSDDEISHRDGRTRNRGSVRRKTDSARTKGSQEDNDSDRVSVTLHSNPHDQVASDDSYEFVGDMNDKQLSQSLADLSHSYGLDDLSDGFESAEPRRPPVPKRRTNGNKVKRADSDAGEKNSARSRNTTSSRGSTSSRKSGAEQSKHMDIGKHPGEAGVALLRESKLTTSDRALLHLLSEPGEGTEDDINRALKEGANPNCVNVNGETPLVLAVHSRSLDAIPLLLNAGAKVNSPGTLNGNTALHEAVLAGFDGVEMAEMLLHYGASPKCKNKRNETPQALAMRLRCEPMTRLFVTNMGQSELQKLTSETSRTDRSSTMGDGL</sequence>
<keyword evidence="2" id="KW-0479">Metal-binding</keyword>
<dbReference type="Pfam" id="PF12796">
    <property type="entry name" value="Ank_2"/>
    <property type="match status" value="1"/>
</dbReference>
<dbReference type="InterPro" id="IPR002110">
    <property type="entry name" value="Ankyrin_rpt"/>
</dbReference>
<evidence type="ECO:0000313" key="12">
    <source>
        <dbReference type="EMBL" id="CAL5141782.1"/>
    </source>
</evidence>
<evidence type="ECO:0000256" key="6">
    <source>
        <dbReference type="ARBA" id="ARBA00023043"/>
    </source>
</evidence>
<dbReference type="Pfam" id="PF12773">
    <property type="entry name" value="DZR"/>
    <property type="match status" value="1"/>
</dbReference>
<feature type="compositionally biased region" description="Basic and acidic residues" evidence="10">
    <location>
        <begin position="156"/>
        <end position="191"/>
    </location>
</feature>
<evidence type="ECO:0000256" key="4">
    <source>
        <dbReference type="ARBA" id="ARBA00022771"/>
    </source>
</evidence>
<keyword evidence="4" id="KW-0863">Zinc-finger</keyword>
<feature type="region of interest" description="Disordered" evidence="10">
    <location>
        <begin position="156"/>
        <end position="221"/>
    </location>
</feature>
<feature type="region of interest" description="Disordered" evidence="10">
    <location>
        <begin position="629"/>
        <end position="717"/>
    </location>
</feature>
<evidence type="ECO:0000256" key="10">
    <source>
        <dbReference type="SAM" id="MobiDB-lite"/>
    </source>
</evidence>
<evidence type="ECO:0000259" key="11">
    <source>
        <dbReference type="Pfam" id="PF12773"/>
    </source>
</evidence>
<dbReference type="InterPro" id="IPR026876">
    <property type="entry name" value="Fn3_assoc_repeat"/>
</dbReference>
<dbReference type="SMART" id="SM00248">
    <property type="entry name" value="ANK"/>
    <property type="match status" value="2"/>
</dbReference>
<gene>
    <name evidence="12" type="ORF">CDAUBV1_LOCUS17097</name>
</gene>
<dbReference type="AlphaFoldDB" id="A0AAV2TZQ9"/>
<keyword evidence="5" id="KW-0862">Zinc</keyword>
<proteinExistence type="predicted"/>
<dbReference type="InterPro" id="IPR036770">
    <property type="entry name" value="Ankyrin_rpt-contain_sf"/>
</dbReference>
<evidence type="ECO:0000256" key="9">
    <source>
        <dbReference type="PROSITE-ProRule" id="PRU00023"/>
    </source>
</evidence>
<keyword evidence="7" id="KW-0966">Cell projection</keyword>
<feature type="region of interest" description="Disordered" evidence="10">
    <location>
        <begin position="965"/>
        <end position="984"/>
    </location>
</feature>
<dbReference type="EMBL" id="CAXLJL010000933">
    <property type="protein sequence ID" value="CAL5141782.1"/>
    <property type="molecule type" value="Genomic_DNA"/>
</dbReference>
<dbReference type="GO" id="GO:0005929">
    <property type="term" value="C:cilium"/>
    <property type="evidence" value="ECO:0007669"/>
    <property type="project" value="UniProtKB-SubCell"/>
</dbReference>
<feature type="compositionally biased region" description="Basic and acidic residues" evidence="10">
    <location>
        <begin position="204"/>
        <end position="215"/>
    </location>
</feature>
<feature type="compositionally biased region" description="Basic and acidic residues" evidence="10">
    <location>
        <begin position="638"/>
        <end position="647"/>
    </location>
</feature>
<comment type="caution">
    <text evidence="12">The sequence shown here is derived from an EMBL/GenBank/DDBJ whole genome shotgun (WGS) entry which is preliminary data.</text>
</comment>
<accession>A0AAV2TZQ9</accession>
<evidence type="ECO:0000256" key="2">
    <source>
        <dbReference type="ARBA" id="ARBA00022723"/>
    </source>
</evidence>
<dbReference type="PROSITE" id="PS50297">
    <property type="entry name" value="ANK_REP_REGION"/>
    <property type="match status" value="2"/>
</dbReference>
<feature type="compositionally biased region" description="Polar residues" evidence="10">
    <location>
        <begin position="648"/>
        <end position="657"/>
    </location>
</feature>
<keyword evidence="6 9" id="KW-0040">ANK repeat</keyword>
<feature type="compositionally biased region" description="Basic residues" evidence="10">
    <location>
        <begin position="760"/>
        <end position="771"/>
    </location>
</feature>